<evidence type="ECO:0000259" key="7">
    <source>
        <dbReference type="Pfam" id="PF01028"/>
    </source>
</evidence>
<protein>
    <recommendedName>
        <fullName evidence="3">DNA topoisomerase</fullName>
        <ecNumber evidence="3">5.6.2.1</ecNumber>
    </recommendedName>
</protein>
<dbReference type="InterPro" id="IPR001631">
    <property type="entry name" value="TopoI"/>
</dbReference>
<keyword evidence="10" id="KW-1185">Reference proteome</keyword>
<reference evidence="9 10" key="1">
    <citation type="submission" date="2018-08" db="EMBL/GenBank/DDBJ databases">
        <title>The multiple taxonomic identification of Sphingomonas gilva.</title>
        <authorList>
            <person name="Zhu D."/>
            <person name="Zheng S."/>
        </authorList>
    </citation>
    <scope>NUCLEOTIDE SEQUENCE [LARGE SCALE GENOMIC DNA]</scope>
    <source>
        <strain evidence="9 10">ZDH117</strain>
    </source>
</reference>
<feature type="domain" description="DNA topoisomerase I catalytic core eukaryotic-type" evidence="7">
    <location>
        <begin position="120"/>
        <end position="294"/>
    </location>
</feature>
<dbReference type="InterPro" id="IPR013500">
    <property type="entry name" value="TopoI_cat_euk"/>
</dbReference>
<dbReference type="GO" id="GO:0003917">
    <property type="term" value="F:DNA topoisomerase type I (single strand cut, ATP-independent) activity"/>
    <property type="evidence" value="ECO:0007669"/>
    <property type="project" value="UniProtKB-EC"/>
</dbReference>
<dbReference type="AlphaFoldDB" id="A0A396RNC7"/>
<dbReference type="Proteomes" id="UP000266693">
    <property type="component" value="Unassembled WGS sequence"/>
</dbReference>
<dbReference type="EMBL" id="QWLV01000002">
    <property type="protein sequence ID" value="RHW17859.1"/>
    <property type="molecule type" value="Genomic_DNA"/>
</dbReference>
<name>A0A396RNC7_9SPHN</name>
<dbReference type="GO" id="GO:0003677">
    <property type="term" value="F:DNA binding"/>
    <property type="evidence" value="ECO:0007669"/>
    <property type="project" value="UniProtKB-KW"/>
</dbReference>
<proteinExistence type="inferred from homology"/>
<dbReference type="SUPFAM" id="SSF55869">
    <property type="entry name" value="DNA topoisomerase I domain"/>
    <property type="match status" value="1"/>
</dbReference>
<evidence type="ECO:0000256" key="5">
    <source>
        <dbReference type="ARBA" id="ARBA00023125"/>
    </source>
</evidence>
<feature type="domain" description="DNA topoisomerase IB N-terminal" evidence="8">
    <location>
        <begin position="59"/>
        <end position="107"/>
    </location>
</feature>
<dbReference type="InterPro" id="IPR035447">
    <property type="entry name" value="DNA_topo_I_N_sf"/>
</dbReference>
<dbReference type="InterPro" id="IPR014711">
    <property type="entry name" value="TopoI_cat_a-hlx-sub_euk"/>
</dbReference>
<keyword evidence="4" id="KW-0799">Topoisomerase</keyword>
<evidence type="ECO:0000256" key="1">
    <source>
        <dbReference type="ARBA" id="ARBA00000213"/>
    </source>
</evidence>
<evidence type="ECO:0000256" key="3">
    <source>
        <dbReference type="ARBA" id="ARBA00012891"/>
    </source>
</evidence>
<keyword evidence="5" id="KW-0238">DNA-binding</keyword>
<dbReference type="InterPro" id="IPR049331">
    <property type="entry name" value="Top1B_N_bact"/>
</dbReference>
<dbReference type="PROSITE" id="PS52038">
    <property type="entry name" value="TOPO_IB_2"/>
    <property type="match status" value="1"/>
</dbReference>
<organism evidence="9 10">
    <name type="scientific">Sphingomonas gilva</name>
    <dbReference type="NCBI Taxonomy" id="2305907"/>
    <lineage>
        <taxon>Bacteria</taxon>
        <taxon>Pseudomonadati</taxon>
        <taxon>Pseudomonadota</taxon>
        <taxon>Alphaproteobacteria</taxon>
        <taxon>Sphingomonadales</taxon>
        <taxon>Sphingomonadaceae</taxon>
        <taxon>Sphingomonas</taxon>
    </lineage>
</organism>
<dbReference type="EC" id="5.6.2.1" evidence="3"/>
<gene>
    <name evidence="9" type="ORF">D1610_04890</name>
</gene>
<dbReference type="SUPFAM" id="SSF56349">
    <property type="entry name" value="DNA breaking-rejoining enzymes"/>
    <property type="match status" value="1"/>
</dbReference>
<keyword evidence="6 9" id="KW-0413">Isomerase</keyword>
<comment type="catalytic activity">
    <reaction evidence="1">
        <text>ATP-independent breakage of single-stranded DNA, followed by passage and rejoining.</text>
        <dbReference type="EC" id="5.6.2.1"/>
    </reaction>
</comment>
<accession>A0A396RNC7</accession>
<comment type="caution">
    <text evidence="9">The sequence shown here is derived from an EMBL/GenBank/DDBJ whole genome shotgun (WGS) entry which is preliminary data.</text>
</comment>
<evidence type="ECO:0000256" key="4">
    <source>
        <dbReference type="ARBA" id="ARBA00023029"/>
    </source>
</evidence>
<evidence type="ECO:0000256" key="6">
    <source>
        <dbReference type="ARBA" id="ARBA00023235"/>
    </source>
</evidence>
<dbReference type="PRINTS" id="PR00416">
    <property type="entry name" value="EUTPISMRASEI"/>
</dbReference>
<dbReference type="InterPro" id="IPR011010">
    <property type="entry name" value="DNA_brk_join_enz"/>
</dbReference>
<evidence type="ECO:0000259" key="8">
    <source>
        <dbReference type="Pfam" id="PF21338"/>
    </source>
</evidence>
<dbReference type="GO" id="GO:0006265">
    <property type="term" value="P:DNA topological change"/>
    <property type="evidence" value="ECO:0007669"/>
    <property type="project" value="InterPro"/>
</dbReference>
<dbReference type="Pfam" id="PF01028">
    <property type="entry name" value="Topoisom_I"/>
    <property type="match status" value="1"/>
</dbReference>
<comment type="similarity">
    <text evidence="2">Belongs to the type IB topoisomerase family.</text>
</comment>
<dbReference type="Pfam" id="PF21338">
    <property type="entry name" value="Top1B_N_bact"/>
    <property type="match status" value="1"/>
</dbReference>
<evidence type="ECO:0000313" key="10">
    <source>
        <dbReference type="Proteomes" id="UP000266693"/>
    </source>
</evidence>
<sequence>MGLRCWVSAPQQARHAQVPERCDGPAHWKAQAKGAAVATKIAYVDDGLPGITRRKAGKGWAYFDAKGKRITDRDEIDRLNAVGMPPAYRDCWFCPSADGHIQATGYDDKGRKQYRYHLEFRARQEAAKYDLCADFGRALPLLRARVESDLRRRRLGRDQAIASVVRLLDLGRVRVGNEGYAKENKSFGATTLRKRHADVRGKTLSLEYRAKSGKLRVMKVTDGTLTRFVKQMQDLPGQQLFKWTDEDGACHVVTSTIVNDYIREAMGEDFTAKHFRTWGASVLAFEALAEAKEPLSLAAMLDPVIQALGNTPAIARKSYVHPRLIDLTKTGQKAFREGLKLPRATRYLSRHERGLIELLDSPAPRAKAA</sequence>
<dbReference type="Gene3D" id="3.90.15.10">
    <property type="entry name" value="Topoisomerase I, Chain A, domain 3"/>
    <property type="match status" value="1"/>
</dbReference>
<dbReference type="OrthoDB" id="9778962at2"/>
<evidence type="ECO:0000313" key="9">
    <source>
        <dbReference type="EMBL" id="RHW17859.1"/>
    </source>
</evidence>
<dbReference type="Gene3D" id="1.10.132.120">
    <property type="match status" value="1"/>
</dbReference>
<evidence type="ECO:0000256" key="2">
    <source>
        <dbReference type="ARBA" id="ARBA00006645"/>
    </source>
</evidence>
<dbReference type="Gene3D" id="3.30.66.10">
    <property type="entry name" value="DNA topoisomerase I domain"/>
    <property type="match status" value="1"/>
</dbReference>